<keyword evidence="7" id="KW-1185">Reference proteome</keyword>
<dbReference type="Pfam" id="PF00194">
    <property type="entry name" value="Carb_anhydrase"/>
    <property type="match status" value="1"/>
</dbReference>
<comment type="similarity">
    <text evidence="1 4">Belongs to the alpha-carbonic anhydrase family.</text>
</comment>
<gene>
    <name evidence="6" type="ORF">PARMNEM_LOCUS969</name>
</gene>
<protein>
    <recommendedName>
        <fullName evidence="4">Carbonic anhydrase</fullName>
        <ecNumber evidence="4">4.2.1.1</ecNumber>
    </recommendedName>
</protein>
<keyword evidence="4" id="KW-0456">Lyase</keyword>
<comment type="cofactor">
    <cofactor evidence="4">
        <name>Zn(2+)</name>
        <dbReference type="ChEBI" id="CHEBI:29105"/>
    </cofactor>
</comment>
<keyword evidence="2 4" id="KW-0479">Metal-binding</keyword>
<dbReference type="GO" id="GO:0005737">
    <property type="term" value="C:cytoplasm"/>
    <property type="evidence" value="ECO:0007669"/>
    <property type="project" value="TreeGrafter"/>
</dbReference>
<evidence type="ECO:0000256" key="4">
    <source>
        <dbReference type="RuleBase" id="RU367011"/>
    </source>
</evidence>
<dbReference type="GO" id="GO:0008270">
    <property type="term" value="F:zinc ion binding"/>
    <property type="evidence" value="ECO:0007669"/>
    <property type="project" value="UniProtKB-UniRule"/>
</dbReference>
<dbReference type="PROSITE" id="PS00162">
    <property type="entry name" value="ALPHA_CA_1"/>
    <property type="match status" value="1"/>
</dbReference>
<dbReference type="Gene3D" id="3.10.200.10">
    <property type="entry name" value="Alpha carbonic anhydrase"/>
    <property type="match status" value="1"/>
</dbReference>
<dbReference type="SUPFAM" id="SSF51069">
    <property type="entry name" value="Carbonic anhydrase"/>
    <property type="match status" value="1"/>
</dbReference>
<dbReference type="PANTHER" id="PTHR18952:SF124">
    <property type="entry name" value="CARBONIC ANHYDRASE 7"/>
    <property type="match status" value="1"/>
</dbReference>
<comment type="caution">
    <text evidence="6">The sequence shown here is derived from an EMBL/GenBank/DDBJ whole genome shotgun (WGS) entry which is preliminary data.</text>
</comment>
<dbReference type="Proteomes" id="UP001314205">
    <property type="component" value="Unassembled WGS sequence"/>
</dbReference>
<name>A0AAV1K997_9NEOP</name>
<dbReference type="EC" id="4.2.1.1" evidence="4"/>
<dbReference type="InterPro" id="IPR018338">
    <property type="entry name" value="Carbonic_anhydrase_a-class_CS"/>
</dbReference>
<evidence type="ECO:0000256" key="3">
    <source>
        <dbReference type="ARBA" id="ARBA00022833"/>
    </source>
</evidence>
<sequence>MKNYFLSVLLCFDQSQWPGDKCNGGGLRQSPIDIKRSDVIKDFSQQFIQYGDLMLAGYQEVLLTATNNGYTIMFSTVGEKEIHPTVTGGPLRHEYRLEQVHFHWLSEHAIDGVKFPLEIHFVHVRSDLNVKQALKKRDGLAIFAVFCKILDQEDQIETAFDELTFLLSKLKRVGSQVSDALLNLTKLVSPNTDLYYTYAGSLTSPQCNEVVTWIIFPETIYITEAQYNLFEKVRGRRYNFRSLQEVNNHLVFQPPVGFFKTPQIVTSLKNAVLTVAKIIQNVTRFMMNGMKTP</sequence>
<keyword evidence="3 4" id="KW-0862">Zinc</keyword>
<dbReference type="CDD" id="cd00326">
    <property type="entry name" value="alpha_CA"/>
    <property type="match status" value="1"/>
</dbReference>
<evidence type="ECO:0000313" key="6">
    <source>
        <dbReference type="EMBL" id="CAK1578944.1"/>
    </source>
</evidence>
<organism evidence="6 7">
    <name type="scientific">Parnassius mnemosyne</name>
    <name type="common">clouded apollo</name>
    <dbReference type="NCBI Taxonomy" id="213953"/>
    <lineage>
        <taxon>Eukaryota</taxon>
        <taxon>Metazoa</taxon>
        <taxon>Ecdysozoa</taxon>
        <taxon>Arthropoda</taxon>
        <taxon>Hexapoda</taxon>
        <taxon>Insecta</taxon>
        <taxon>Pterygota</taxon>
        <taxon>Neoptera</taxon>
        <taxon>Endopterygota</taxon>
        <taxon>Lepidoptera</taxon>
        <taxon>Glossata</taxon>
        <taxon>Ditrysia</taxon>
        <taxon>Papilionoidea</taxon>
        <taxon>Papilionidae</taxon>
        <taxon>Parnassiinae</taxon>
        <taxon>Parnassini</taxon>
        <taxon>Parnassius</taxon>
        <taxon>Driopa</taxon>
    </lineage>
</organism>
<feature type="domain" description="Alpha-carbonic anhydrase" evidence="5">
    <location>
        <begin position="2"/>
        <end position="255"/>
    </location>
</feature>
<comment type="function">
    <text evidence="4">Reversible hydration of carbon dioxide.</text>
</comment>
<evidence type="ECO:0000256" key="1">
    <source>
        <dbReference type="ARBA" id="ARBA00010718"/>
    </source>
</evidence>
<proteinExistence type="inferred from homology"/>
<dbReference type="GO" id="GO:0004089">
    <property type="term" value="F:carbonate dehydratase activity"/>
    <property type="evidence" value="ECO:0007669"/>
    <property type="project" value="UniProtKB-UniRule"/>
</dbReference>
<dbReference type="PROSITE" id="PS51144">
    <property type="entry name" value="ALPHA_CA_2"/>
    <property type="match status" value="1"/>
</dbReference>
<dbReference type="SMART" id="SM01057">
    <property type="entry name" value="Carb_anhydrase"/>
    <property type="match status" value="1"/>
</dbReference>
<evidence type="ECO:0000256" key="2">
    <source>
        <dbReference type="ARBA" id="ARBA00022723"/>
    </source>
</evidence>
<dbReference type="InterPro" id="IPR036398">
    <property type="entry name" value="CA_dom_sf"/>
</dbReference>
<evidence type="ECO:0000259" key="5">
    <source>
        <dbReference type="PROSITE" id="PS51144"/>
    </source>
</evidence>
<comment type="catalytic activity">
    <reaction evidence="4">
        <text>hydrogencarbonate + H(+) = CO2 + H2O</text>
        <dbReference type="Rhea" id="RHEA:10748"/>
        <dbReference type="ChEBI" id="CHEBI:15377"/>
        <dbReference type="ChEBI" id="CHEBI:15378"/>
        <dbReference type="ChEBI" id="CHEBI:16526"/>
        <dbReference type="ChEBI" id="CHEBI:17544"/>
        <dbReference type="EC" id="4.2.1.1"/>
    </reaction>
</comment>
<dbReference type="AlphaFoldDB" id="A0AAV1K997"/>
<dbReference type="EMBL" id="CAVLGL010000002">
    <property type="protein sequence ID" value="CAK1578944.1"/>
    <property type="molecule type" value="Genomic_DNA"/>
</dbReference>
<accession>A0AAV1K997</accession>
<dbReference type="PANTHER" id="PTHR18952">
    <property type="entry name" value="CARBONIC ANHYDRASE"/>
    <property type="match status" value="1"/>
</dbReference>
<reference evidence="6 7" key="1">
    <citation type="submission" date="2023-11" db="EMBL/GenBank/DDBJ databases">
        <authorList>
            <person name="Hedman E."/>
            <person name="Englund M."/>
            <person name="Stromberg M."/>
            <person name="Nyberg Akerstrom W."/>
            <person name="Nylinder S."/>
            <person name="Jareborg N."/>
            <person name="Kallberg Y."/>
            <person name="Kronander E."/>
        </authorList>
    </citation>
    <scope>NUCLEOTIDE SEQUENCE [LARGE SCALE GENOMIC DNA]</scope>
</reference>
<dbReference type="InterPro" id="IPR001148">
    <property type="entry name" value="CA_dom"/>
</dbReference>
<evidence type="ECO:0000313" key="7">
    <source>
        <dbReference type="Proteomes" id="UP001314205"/>
    </source>
</evidence>
<dbReference type="InterPro" id="IPR023561">
    <property type="entry name" value="Carbonic_anhydrase_a-class"/>
</dbReference>